<protein>
    <submittedName>
        <fullName evidence="2">Uncharacterized protein</fullName>
    </submittedName>
</protein>
<dbReference type="AlphaFoldDB" id="A0A6I6MML3"/>
<evidence type="ECO:0000313" key="2">
    <source>
        <dbReference type="EMBL" id="QGZ95281.1"/>
    </source>
</evidence>
<organism evidence="2 3">
    <name type="scientific">Terricaulis silvestris</name>
    <dbReference type="NCBI Taxonomy" id="2686094"/>
    <lineage>
        <taxon>Bacteria</taxon>
        <taxon>Pseudomonadati</taxon>
        <taxon>Pseudomonadota</taxon>
        <taxon>Alphaproteobacteria</taxon>
        <taxon>Caulobacterales</taxon>
        <taxon>Caulobacteraceae</taxon>
        <taxon>Terricaulis</taxon>
    </lineage>
</organism>
<evidence type="ECO:0000313" key="3">
    <source>
        <dbReference type="Proteomes" id="UP000431269"/>
    </source>
</evidence>
<dbReference type="Proteomes" id="UP000431269">
    <property type="component" value="Chromosome"/>
</dbReference>
<evidence type="ECO:0000256" key="1">
    <source>
        <dbReference type="SAM" id="MobiDB-lite"/>
    </source>
</evidence>
<name>A0A6I6MML3_9CAUL</name>
<accession>A0A6I6MML3</accession>
<keyword evidence="3" id="KW-1185">Reference proteome</keyword>
<dbReference type="EMBL" id="CP047045">
    <property type="protein sequence ID" value="QGZ95281.1"/>
    <property type="molecule type" value="Genomic_DNA"/>
</dbReference>
<reference evidence="3" key="1">
    <citation type="submission" date="2019-12" db="EMBL/GenBank/DDBJ databases">
        <title>Complete genome of Terracaulis silvestris 0127_4.</title>
        <authorList>
            <person name="Vieira S."/>
            <person name="Riedel T."/>
            <person name="Sproer C."/>
            <person name="Pascual J."/>
            <person name="Boedeker C."/>
            <person name="Overmann J."/>
        </authorList>
    </citation>
    <scope>NUCLEOTIDE SEQUENCE [LARGE SCALE GENOMIC DNA]</scope>
    <source>
        <strain evidence="3">0127_4</strain>
    </source>
</reference>
<sequence>MSGWFGFPWREDYGPRPAAQAARDTQDNHAA</sequence>
<gene>
    <name evidence="2" type="ORF">DSM104635_02130</name>
</gene>
<dbReference type="KEGG" id="tsv:DSM104635_02130"/>
<feature type="region of interest" description="Disordered" evidence="1">
    <location>
        <begin position="1"/>
        <end position="31"/>
    </location>
</feature>
<proteinExistence type="predicted"/>